<reference evidence="1 2" key="1">
    <citation type="submission" date="2013-10" db="EMBL/GenBank/DDBJ databases">
        <title>Complete genome sequence of Corynebacterium lactis DSM 45799(T), isolated from raw cow milk.</title>
        <authorList>
            <person name="Ruckert C."/>
            <person name="Albersmeier A."/>
            <person name="Lipski A."/>
            <person name="Kalinowski J."/>
        </authorList>
    </citation>
    <scope>NUCLEOTIDE SEQUENCE [LARGE SCALE GENOMIC DNA]</scope>
    <source>
        <strain evidence="1 2">RW2-5</strain>
    </source>
</reference>
<protein>
    <recommendedName>
        <fullName evidence="3">PucR C-terminal helix-turn-helix domain-containing protein</fullName>
    </recommendedName>
</protein>
<dbReference type="AlphaFoldDB" id="A0A0K2H437"/>
<evidence type="ECO:0000313" key="1">
    <source>
        <dbReference type="EMBL" id="ALA68486.1"/>
    </source>
</evidence>
<evidence type="ECO:0000313" key="2">
    <source>
        <dbReference type="Proteomes" id="UP000058446"/>
    </source>
</evidence>
<gene>
    <name evidence="1" type="ORF">CLAC_04215</name>
</gene>
<dbReference type="InterPro" id="IPR051448">
    <property type="entry name" value="CdaR-like_regulators"/>
</dbReference>
<organism evidence="1 2">
    <name type="scientific">Corynebacterium lactis RW2-5</name>
    <dbReference type="NCBI Taxonomy" id="1408189"/>
    <lineage>
        <taxon>Bacteria</taxon>
        <taxon>Bacillati</taxon>
        <taxon>Actinomycetota</taxon>
        <taxon>Actinomycetes</taxon>
        <taxon>Mycobacteriales</taxon>
        <taxon>Corynebacteriaceae</taxon>
        <taxon>Corynebacterium</taxon>
    </lineage>
</organism>
<dbReference type="PATRIC" id="fig|1408189.4.peg.843"/>
<keyword evidence="2" id="KW-1185">Reference proteome</keyword>
<dbReference type="Proteomes" id="UP000058446">
    <property type="component" value="Chromosome"/>
</dbReference>
<name>A0A0K2H437_9CORY</name>
<dbReference type="STRING" id="1408189.CLAC_04215"/>
<dbReference type="Gene3D" id="1.10.10.2840">
    <property type="entry name" value="PucR C-terminal helix-turn-helix domain"/>
    <property type="match status" value="1"/>
</dbReference>
<accession>A0A0K2H437</accession>
<dbReference type="InterPro" id="IPR042070">
    <property type="entry name" value="PucR_C-HTH_sf"/>
</dbReference>
<dbReference type="PANTHER" id="PTHR33744">
    <property type="entry name" value="CARBOHYDRATE DIACID REGULATOR"/>
    <property type="match status" value="1"/>
</dbReference>
<dbReference type="EMBL" id="CP006841">
    <property type="protein sequence ID" value="ALA68486.1"/>
    <property type="molecule type" value="Genomic_DNA"/>
</dbReference>
<evidence type="ECO:0008006" key="3">
    <source>
        <dbReference type="Google" id="ProtNLM"/>
    </source>
</evidence>
<dbReference type="PANTHER" id="PTHR33744:SF1">
    <property type="entry name" value="DNA-BINDING TRANSCRIPTIONAL ACTIVATOR ADER"/>
    <property type="match status" value="1"/>
</dbReference>
<dbReference type="KEGG" id="clw:CLAC_04215"/>
<sequence>MPSQVTPRELISLVQGLNSARTDTRAWRRLNALGVLAESLASKAPEQSLLTKYSEITTNVGLVISQDGEIVASVGELPVRTIERTVRGAEPRMRQFSIGRWLLSAFPVEPELTSWSLGSGYWLVLGKRAASASDYVAQSAPVASALIQLLKVAARSRQQHSRAEQLRDSRVVSELAYGTSDPERLELQMISRGFSRGAGYRVVVAGQGVVATDPGIAVEALERAANNKLPVVVSSLERTLVLVVAEQPNEGALESLCAALPSPVGISGLATSVDLGSCLYRQARLAKLAASLSDAPNIPAHFERCRPLVKAVGALDDAAARSLAAAVEQKVGSIADGGRFASALVEESFDVRRVAKRMQVHPNTVRNRQAALLGDGVLKASDIELWYFTAGARTSKFNAGEE</sequence>
<proteinExistence type="predicted"/>